<dbReference type="AlphaFoldDB" id="A0A392UF00"/>
<dbReference type="Proteomes" id="UP000265520">
    <property type="component" value="Unassembled WGS sequence"/>
</dbReference>
<name>A0A392UF00_9FABA</name>
<organism evidence="1 2">
    <name type="scientific">Trifolium medium</name>
    <dbReference type="NCBI Taxonomy" id="97028"/>
    <lineage>
        <taxon>Eukaryota</taxon>
        <taxon>Viridiplantae</taxon>
        <taxon>Streptophyta</taxon>
        <taxon>Embryophyta</taxon>
        <taxon>Tracheophyta</taxon>
        <taxon>Spermatophyta</taxon>
        <taxon>Magnoliopsida</taxon>
        <taxon>eudicotyledons</taxon>
        <taxon>Gunneridae</taxon>
        <taxon>Pentapetalae</taxon>
        <taxon>rosids</taxon>
        <taxon>fabids</taxon>
        <taxon>Fabales</taxon>
        <taxon>Fabaceae</taxon>
        <taxon>Papilionoideae</taxon>
        <taxon>50 kb inversion clade</taxon>
        <taxon>NPAAA clade</taxon>
        <taxon>Hologalegina</taxon>
        <taxon>IRL clade</taxon>
        <taxon>Trifolieae</taxon>
        <taxon>Trifolium</taxon>
    </lineage>
</organism>
<protein>
    <submittedName>
        <fullName evidence="1">Uncharacterized protein</fullName>
    </submittedName>
</protein>
<accession>A0A392UF00</accession>
<dbReference type="EMBL" id="LXQA010810561">
    <property type="protein sequence ID" value="MCI72101.1"/>
    <property type="molecule type" value="Genomic_DNA"/>
</dbReference>
<keyword evidence="2" id="KW-1185">Reference proteome</keyword>
<reference evidence="1 2" key="1">
    <citation type="journal article" date="2018" name="Front. Plant Sci.">
        <title>Red Clover (Trifolium pratense) and Zigzag Clover (T. medium) - A Picture of Genomic Similarities and Differences.</title>
        <authorList>
            <person name="Dluhosova J."/>
            <person name="Istvanek J."/>
            <person name="Nedelnik J."/>
            <person name="Repkova J."/>
        </authorList>
    </citation>
    <scope>NUCLEOTIDE SEQUENCE [LARGE SCALE GENOMIC DNA]</scope>
    <source>
        <strain evidence="2">cv. 10/8</strain>
        <tissue evidence="1">Leaf</tissue>
    </source>
</reference>
<comment type="caution">
    <text evidence="1">The sequence shown here is derived from an EMBL/GenBank/DDBJ whole genome shotgun (WGS) entry which is preliminary data.</text>
</comment>
<evidence type="ECO:0000313" key="1">
    <source>
        <dbReference type="EMBL" id="MCI72101.1"/>
    </source>
</evidence>
<evidence type="ECO:0000313" key="2">
    <source>
        <dbReference type="Proteomes" id="UP000265520"/>
    </source>
</evidence>
<proteinExistence type="predicted"/>
<sequence>PPPAHQPTPAHLPQAQAERFVKLLLPHTFPFPL</sequence>
<feature type="non-terminal residue" evidence="1">
    <location>
        <position position="1"/>
    </location>
</feature>